<keyword evidence="1" id="KW-0175">Coiled coil</keyword>
<keyword evidence="3" id="KW-1185">Reference proteome</keyword>
<feature type="coiled-coil region" evidence="1">
    <location>
        <begin position="102"/>
        <end position="139"/>
    </location>
</feature>
<accession>A0AAV7KDT4</accession>
<protein>
    <submittedName>
        <fullName evidence="2">Uncharacterized protein</fullName>
    </submittedName>
</protein>
<dbReference type="AlphaFoldDB" id="A0AAV7KDT4"/>
<evidence type="ECO:0000313" key="3">
    <source>
        <dbReference type="Proteomes" id="UP001165289"/>
    </source>
</evidence>
<gene>
    <name evidence="2" type="ORF">LOD99_10844</name>
</gene>
<proteinExistence type="predicted"/>
<evidence type="ECO:0000256" key="1">
    <source>
        <dbReference type="SAM" id="Coils"/>
    </source>
</evidence>
<name>A0AAV7KDT4_9METZ</name>
<sequence length="180" mass="20385">MRRYFPCLWRDPPAQFLIPEPPEPPDPPLQQQQSSLSTYYPVAVNLYESLPPTQELSSRVLCEVTPSLSPPQRVEFDDLAAQRDVEEIKLDMVVMRSAIEALGVNERDKEELQATIARLESAVTQLRDENEQLLEQQSRDVTAQVVRSTESLPSYASAIRSCTPKVSASRGDRDESYHII</sequence>
<reference evidence="2 3" key="1">
    <citation type="journal article" date="2023" name="BMC Biol.">
        <title>The compact genome of the sponge Oopsacas minuta (Hexactinellida) is lacking key metazoan core genes.</title>
        <authorList>
            <person name="Santini S."/>
            <person name="Schenkelaars Q."/>
            <person name="Jourda C."/>
            <person name="Duchesne M."/>
            <person name="Belahbib H."/>
            <person name="Rocher C."/>
            <person name="Selva M."/>
            <person name="Riesgo A."/>
            <person name="Vervoort M."/>
            <person name="Leys S.P."/>
            <person name="Kodjabachian L."/>
            <person name="Le Bivic A."/>
            <person name="Borchiellini C."/>
            <person name="Claverie J.M."/>
            <person name="Renard E."/>
        </authorList>
    </citation>
    <scope>NUCLEOTIDE SEQUENCE [LARGE SCALE GENOMIC DNA]</scope>
    <source>
        <strain evidence="2">SPO-2</strain>
    </source>
</reference>
<dbReference type="EMBL" id="JAKMXF010000065">
    <property type="protein sequence ID" value="KAI6659398.1"/>
    <property type="molecule type" value="Genomic_DNA"/>
</dbReference>
<evidence type="ECO:0000313" key="2">
    <source>
        <dbReference type="EMBL" id="KAI6659398.1"/>
    </source>
</evidence>
<organism evidence="2 3">
    <name type="scientific">Oopsacas minuta</name>
    <dbReference type="NCBI Taxonomy" id="111878"/>
    <lineage>
        <taxon>Eukaryota</taxon>
        <taxon>Metazoa</taxon>
        <taxon>Porifera</taxon>
        <taxon>Hexactinellida</taxon>
        <taxon>Hexasterophora</taxon>
        <taxon>Lyssacinosida</taxon>
        <taxon>Leucopsacidae</taxon>
        <taxon>Oopsacas</taxon>
    </lineage>
</organism>
<dbReference type="Proteomes" id="UP001165289">
    <property type="component" value="Unassembled WGS sequence"/>
</dbReference>
<comment type="caution">
    <text evidence="2">The sequence shown here is derived from an EMBL/GenBank/DDBJ whole genome shotgun (WGS) entry which is preliminary data.</text>
</comment>